<evidence type="ECO:0000313" key="2">
    <source>
        <dbReference type="EMBL" id="QZA08331.1"/>
    </source>
</evidence>
<gene>
    <name evidence="2" type="ORF">K3U94_03115</name>
</gene>
<sequence>MSQWFNLAATLKILVFGLLVGGLLPALFAVGVRVNVAGNSAPAVAGATAGATGARRPLLVALSWAIFLLVLAVAVIGVLFIARDFLGHHLGWYLLGAKPA</sequence>
<evidence type="ECO:0008006" key="4">
    <source>
        <dbReference type="Google" id="ProtNLM"/>
    </source>
</evidence>
<dbReference type="AlphaFoldDB" id="A0A9X7ZEX2"/>
<dbReference type="Proteomes" id="UP000825008">
    <property type="component" value="Chromosome"/>
</dbReference>
<dbReference type="RefSeq" id="WP_220695538.1">
    <property type="nucleotide sequence ID" value="NZ_CP080997.1"/>
</dbReference>
<name>A0A9X7ZEX2_9MYCO</name>
<organism evidence="2 3">
    <name type="scientific">Mycolicibacter heraklionensis</name>
    <dbReference type="NCBI Taxonomy" id="512402"/>
    <lineage>
        <taxon>Bacteria</taxon>
        <taxon>Bacillati</taxon>
        <taxon>Actinomycetota</taxon>
        <taxon>Actinomycetes</taxon>
        <taxon>Mycobacteriales</taxon>
        <taxon>Mycobacteriaceae</taxon>
        <taxon>Mycolicibacter</taxon>
    </lineage>
</organism>
<protein>
    <recommendedName>
        <fullName evidence="4">Transmembrane protein</fullName>
    </recommendedName>
</protein>
<proteinExistence type="predicted"/>
<evidence type="ECO:0000313" key="3">
    <source>
        <dbReference type="Proteomes" id="UP000825008"/>
    </source>
</evidence>
<dbReference type="KEGG" id="mher:K3U94_03115"/>
<keyword evidence="1" id="KW-0812">Transmembrane</keyword>
<accession>A0A9X7ZEX2</accession>
<keyword evidence="1" id="KW-1133">Transmembrane helix</keyword>
<dbReference type="EMBL" id="CP080997">
    <property type="protein sequence ID" value="QZA08331.1"/>
    <property type="molecule type" value="Genomic_DNA"/>
</dbReference>
<evidence type="ECO:0000256" key="1">
    <source>
        <dbReference type="SAM" id="Phobius"/>
    </source>
</evidence>
<feature type="transmembrane region" description="Helical" evidence="1">
    <location>
        <begin position="62"/>
        <end position="82"/>
    </location>
</feature>
<keyword evidence="1" id="KW-0472">Membrane</keyword>
<reference evidence="2" key="1">
    <citation type="submission" date="2021-08" db="EMBL/GenBank/DDBJ databases">
        <title>Whole genome sequencing of non-tuberculosis mycobacteria type-strains.</title>
        <authorList>
            <person name="Igarashi Y."/>
            <person name="Osugi A."/>
            <person name="Mitarai S."/>
        </authorList>
    </citation>
    <scope>NUCLEOTIDE SEQUENCE</scope>
    <source>
        <strain evidence="2">JCM 30995</strain>
    </source>
</reference>